<gene>
    <name evidence="2" type="ORF">HZS54_02775</name>
</gene>
<dbReference type="KEGG" id="hpel:HZS54_02775"/>
<organism evidence="2 3">
    <name type="scientific">Halosimplex pelagicum</name>
    <dbReference type="NCBI Taxonomy" id="869886"/>
    <lineage>
        <taxon>Archaea</taxon>
        <taxon>Methanobacteriati</taxon>
        <taxon>Methanobacteriota</taxon>
        <taxon>Stenosarchaea group</taxon>
        <taxon>Halobacteria</taxon>
        <taxon>Halobacteriales</taxon>
        <taxon>Haloarculaceae</taxon>
        <taxon>Halosimplex</taxon>
    </lineage>
</organism>
<dbReference type="RefSeq" id="WP_179920445.1">
    <property type="nucleotide sequence ID" value="NZ_CP058909.1"/>
</dbReference>
<dbReference type="Proteomes" id="UP000509346">
    <property type="component" value="Chromosome"/>
</dbReference>
<feature type="transmembrane region" description="Helical" evidence="1">
    <location>
        <begin position="46"/>
        <end position="66"/>
    </location>
</feature>
<accession>A0A7D5PD96</accession>
<evidence type="ECO:0000313" key="3">
    <source>
        <dbReference type="Proteomes" id="UP000509346"/>
    </source>
</evidence>
<dbReference type="EMBL" id="CP058909">
    <property type="protein sequence ID" value="QLH80620.1"/>
    <property type="molecule type" value="Genomic_DNA"/>
</dbReference>
<keyword evidence="1" id="KW-0812">Transmembrane</keyword>
<proteinExistence type="predicted"/>
<keyword evidence="1" id="KW-0472">Membrane</keyword>
<feature type="transmembrane region" description="Helical" evidence="1">
    <location>
        <begin position="115"/>
        <end position="134"/>
    </location>
</feature>
<dbReference type="GeneID" id="56081478"/>
<feature type="transmembrane region" description="Helical" evidence="1">
    <location>
        <begin position="20"/>
        <end position="40"/>
    </location>
</feature>
<name>A0A7D5PD96_9EURY</name>
<dbReference type="AlphaFoldDB" id="A0A7D5PD96"/>
<dbReference type="OrthoDB" id="313608at2157"/>
<feature type="transmembrane region" description="Helical" evidence="1">
    <location>
        <begin position="78"/>
        <end position="95"/>
    </location>
</feature>
<sequence length="149" mass="14990">MATSANGYLERDVLARAGPLIGATTLALTAAFMGIVGIASGSATGLVGRLPLYVLAGSVGFVAAVLAAEHSEYYGRPALVTAAGVGVVGFVMIGLGTEGVVYGLTNPDAVVASHLSVYLLSAAMIASGLGYWTVRNWRDVTTAVNTSGL</sequence>
<reference evidence="2 3" key="1">
    <citation type="submission" date="2020-07" db="EMBL/GenBank/DDBJ databases">
        <title>Halosimplex litoreum sp. nov. and Halosimplex rubrum sp. nov., isolated from different salt environments.</title>
        <authorList>
            <person name="Cui H."/>
        </authorList>
    </citation>
    <scope>NUCLEOTIDE SEQUENCE [LARGE SCALE GENOMIC DNA]</scope>
    <source>
        <strain evidence="2 3">R2</strain>
    </source>
</reference>
<evidence type="ECO:0000313" key="2">
    <source>
        <dbReference type="EMBL" id="QLH80620.1"/>
    </source>
</evidence>
<protein>
    <submittedName>
        <fullName evidence="2">Uncharacterized protein</fullName>
    </submittedName>
</protein>
<keyword evidence="1" id="KW-1133">Transmembrane helix</keyword>
<evidence type="ECO:0000256" key="1">
    <source>
        <dbReference type="SAM" id="Phobius"/>
    </source>
</evidence>
<keyword evidence="3" id="KW-1185">Reference proteome</keyword>